<reference evidence="2 3" key="1">
    <citation type="submission" date="2024-05" db="EMBL/GenBank/DDBJ databases">
        <authorList>
            <person name="Wallberg A."/>
        </authorList>
    </citation>
    <scope>NUCLEOTIDE SEQUENCE [LARGE SCALE GENOMIC DNA]</scope>
</reference>
<sequence>MWLMILSHIIVLIELSQQINDECFCKDIINHEVKGEEIVPITVFLTEKYDIRLQIKFEDRYGAIDKDDIEIKPDKYEIMRTRNGVTNTENVNTSIPLGWVNMNITISKHMLFIIPYIDNITTEYPMQHLIIASKHLASCPQ</sequence>
<feature type="chain" id="PRO_5043752292" evidence="1">
    <location>
        <begin position="19"/>
        <end position="141"/>
    </location>
</feature>
<proteinExistence type="predicted"/>
<evidence type="ECO:0000313" key="3">
    <source>
        <dbReference type="Proteomes" id="UP001497623"/>
    </source>
</evidence>
<accession>A0AAV2SHX0</accession>
<name>A0AAV2SHX0_MEGNR</name>
<feature type="signal peptide" evidence="1">
    <location>
        <begin position="1"/>
        <end position="18"/>
    </location>
</feature>
<feature type="non-terminal residue" evidence="2">
    <location>
        <position position="141"/>
    </location>
</feature>
<protein>
    <submittedName>
        <fullName evidence="2">Uncharacterized protein</fullName>
    </submittedName>
</protein>
<keyword evidence="3" id="KW-1185">Reference proteome</keyword>
<comment type="caution">
    <text evidence="2">The sequence shown here is derived from an EMBL/GenBank/DDBJ whole genome shotgun (WGS) entry which is preliminary data.</text>
</comment>
<organism evidence="2 3">
    <name type="scientific">Meganyctiphanes norvegica</name>
    <name type="common">Northern krill</name>
    <name type="synonym">Thysanopoda norvegica</name>
    <dbReference type="NCBI Taxonomy" id="48144"/>
    <lineage>
        <taxon>Eukaryota</taxon>
        <taxon>Metazoa</taxon>
        <taxon>Ecdysozoa</taxon>
        <taxon>Arthropoda</taxon>
        <taxon>Crustacea</taxon>
        <taxon>Multicrustacea</taxon>
        <taxon>Malacostraca</taxon>
        <taxon>Eumalacostraca</taxon>
        <taxon>Eucarida</taxon>
        <taxon>Euphausiacea</taxon>
        <taxon>Euphausiidae</taxon>
        <taxon>Meganyctiphanes</taxon>
    </lineage>
</organism>
<keyword evidence="1" id="KW-0732">Signal</keyword>
<evidence type="ECO:0000256" key="1">
    <source>
        <dbReference type="SAM" id="SignalP"/>
    </source>
</evidence>
<dbReference type="EMBL" id="CAXKWB010079135">
    <property type="protein sequence ID" value="CAL4203208.1"/>
    <property type="molecule type" value="Genomic_DNA"/>
</dbReference>
<dbReference type="AlphaFoldDB" id="A0AAV2SHX0"/>
<dbReference type="Proteomes" id="UP001497623">
    <property type="component" value="Unassembled WGS sequence"/>
</dbReference>
<evidence type="ECO:0000313" key="2">
    <source>
        <dbReference type="EMBL" id="CAL4203208.1"/>
    </source>
</evidence>
<gene>
    <name evidence="2" type="ORF">MNOR_LOCUS37761</name>
</gene>